<evidence type="ECO:0000256" key="1">
    <source>
        <dbReference type="ARBA" id="ARBA00022536"/>
    </source>
</evidence>
<keyword evidence="4 10" id="KW-0378">Hydrolase</keyword>
<dbReference type="Gene3D" id="2.60.120.290">
    <property type="entry name" value="Spermadhesin, CUB domain"/>
    <property type="match status" value="1"/>
</dbReference>
<feature type="chain" id="PRO_5025715098" description="Metalloendopeptidase" evidence="10">
    <location>
        <begin position="27"/>
        <end position="419"/>
    </location>
</feature>
<dbReference type="GO" id="GO:0004222">
    <property type="term" value="F:metalloendopeptidase activity"/>
    <property type="evidence" value="ECO:0007669"/>
    <property type="project" value="UniProtKB-UniRule"/>
</dbReference>
<dbReference type="EMBL" id="IACT01003202">
    <property type="protein sequence ID" value="LAC22451.1"/>
    <property type="molecule type" value="mRNA"/>
</dbReference>
<evidence type="ECO:0000256" key="9">
    <source>
        <dbReference type="PROSITE-ProRule" id="PRU01211"/>
    </source>
</evidence>
<keyword evidence="3 10" id="KW-0479">Metal-binding</keyword>
<comment type="cofactor">
    <cofactor evidence="10">
        <name>Zn(2+)</name>
        <dbReference type="ChEBI" id="CHEBI:29105"/>
    </cofactor>
    <text evidence="10">Binds 1 zinc ion per subunit.</text>
</comment>
<dbReference type="AlphaFoldDB" id="A0A6A7FV31"/>
<comment type="caution">
    <text evidence="8">Lacks conserved residue(s) required for the propagation of feature annotation.</text>
</comment>
<dbReference type="PANTHER" id="PTHR10127:SF780">
    <property type="entry name" value="METALLOENDOPEPTIDASE"/>
    <property type="match status" value="1"/>
</dbReference>
<dbReference type="PROSITE" id="PS01180">
    <property type="entry name" value="CUB"/>
    <property type="match status" value="1"/>
</dbReference>
<feature type="disulfide bond" evidence="9">
    <location>
        <begin position="115"/>
        <end position="137"/>
    </location>
</feature>
<dbReference type="PROSITE" id="PS00022">
    <property type="entry name" value="EGF_1"/>
    <property type="match status" value="1"/>
</dbReference>
<dbReference type="InterPro" id="IPR000859">
    <property type="entry name" value="CUB_dom"/>
</dbReference>
<dbReference type="SMART" id="SM00235">
    <property type="entry name" value="ZnMc"/>
    <property type="match status" value="1"/>
</dbReference>
<evidence type="ECO:0000256" key="5">
    <source>
        <dbReference type="ARBA" id="ARBA00022833"/>
    </source>
</evidence>
<dbReference type="Pfam" id="PF01400">
    <property type="entry name" value="Astacin"/>
    <property type="match status" value="1"/>
</dbReference>
<keyword evidence="1" id="KW-0245">EGF-like domain</keyword>
<keyword evidence="10" id="KW-0732">Signal</keyword>
<dbReference type="PROSITE" id="PS51864">
    <property type="entry name" value="ASTACIN"/>
    <property type="match status" value="1"/>
</dbReference>
<feature type="domain" description="CUB" evidence="11">
    <location>
        <begin position="285"/>
        <end position="419"/>
    </location>
</feature>
<evidence type="ECO:0000259" key="12">
    <source>
        <dbReference type="PROSITE" id="PS51864"/>
    </source>
</evidence>
<dbReference type="GO" id="GO:0008270">
    <property type="term" value="F:zinc ion binding"/>
    <property type="evidence" value="ECO:0007669"/>
    <property type="project" value="InterPro"/>
</dbReference>
<evidence type="ECO:0000256" key="8">
    <source>
        <dbReference type="PROSITE-ProRule" id="PRU00059"/>
    </source>
</evidence>
<dbReference type="EC" id="3.4.24.-" evidence="10"/>
<dbReference type="InterPro" id="IPR035914">
    <property type="entry name" value="Sperma_CUB_dom_sf"/>
</dbReference>
<evidence type="ECO:0000256" key="7">
    <source>
        <dbReference type="ARBA" id="ARBA00023157"/>
    </source>
</evidence>
<evidence type="ECO:0000259" key="11">
    <source>
        <dbReference type="PROSITE" id="PS01180"/>
    </source>
</evidence>
<dbReference type="InterPro" id="IPR001506">
    <property type="entry name" value="Peptidase_M12A"/>
</dbReference>
<dbReference type="Gene3D" id="3.40.390.10">
    <property type="entry name" value="Collagenase (Catalytic Domain)"/>
    <property type="match status" value="1"/>
</dbReference>
<keyword evidence="2 10" id="KW-0645">Protease</keyword>
<protein>
    <recommendedName>
        <fullName evidence="10">Metalloendopeptidase</fullName>
        <ecNumber evidence="10">3.4.24.-</ecNumber>
    </recommendedName>
</protein>
<dbReference type="InterPro" id="IPR000742">
    <property type="entry name" value="EGF"/>
</dbReference>
<name>A0A6A7FV31_9CRUS</name>
<evidence type="ECO:0000256" key="10">
    <source>
        <dbReference type="RuleBase" id="RU361183"/>
    </source>
</evidence>
<evidence type="ECO:0000256" key="6">
    <source>
        <dbReference type="ARBA" id="ARBA00023049"/>
    </source>
</evidence>
<dbReference type="PRINTS" id="PR00480">
    <property type="entry name" value="ASTACIN"/>
</dbReference>
<evidence type="ECO:0000256" key="2">
    <source>
        <dbReference type="ARBA" id="ARBA00022670"/>
    </source>
</evidence>
<dbReference type="InterPro" id="IPR024079">
    <property type="entry name" value="MetalloPept_cat_dom_sf"/>
</dbReference>
<feature type="domain" description="Peptidase M12A" evidence="12">
    <location>
        <begin position="45"/>
        <end position="248"/>
    </location>
</feature>
<evidence type="ECO:0000256" key="3">
    <source>
        <dbReference type="ARBA" id="ARBA00022723"/>
    </source>
</evidence>
<proteinExistence type="evidence at transcript level"/>
<dbReference type="PANTHER" id="PTHR10127">
    <property type="entry name" value="DISCOIDIN, CUB, EGF, LAMININ , AND ZINC METALLOPROTEASE DOMAIN CONTAINING"/>
    <property type="match status" value="1"/>
</dbReference>
<keyword evidence="7 9" id="KW-1015">Disulfide bond</keyword>
<evidence type="ECO:0000313" key="13">
    <source>
        <dbReference type="EMBL" id="LAC22451.1"/>
    </source>
</evidence>
<reference evidence="13" key="1">
    <citation type="submission" date="2017-11" db="EMBL/GenBank/DDBJ databases">
        <title>The sensing device of the deep-sea amphipod.</title>
        <authorList>
            <person name="Kobayashi H."/>
            <person name="Nagahama T."/>
            <person name="Arai W."/>
            <person name="Sasagawa Y."/>
            <person name="Umeda M."/>
            <person name="Hayashi T."/>
            <person name="Nikaido I."/>
            <person name="Watanabe H."/>
            <person name="Oguri K."/>
            <person name="Kitazato H."/>
            <person name="Fujioka K."/>
            <person name="Kido Y."/>
            <person name="Takami H."/>
        </authorList>
    </citation>
    <scope>NUCLEOTIDE SEQUENCE</scope>
    <source>
        <tissue evidence="13">Whole body</tissue>
    </source>
</reference>
<keyword evidence="6 10" id="KW-0482">Metalloprotease</keyword>
<dbReference type="InterPro" id="IPR006026">
    <property type="entry name" value="Peptidase_Metallo"/>
</dbReference>
<dbReference type="SUPFAM" id="SSF55486">
    <property type="entry name" value="Metalloproteases ('zincins'), catalytic domain"/>
    <property type="match status" value="1"/>
</dbReference>
<dbReference type="GO" id="GO:0006508">
    <property type="term" value="P:proteolysis"/>
    <property type="evidence" value="ECO:0007669"/>
    <property type="project" value="UniProtKB-KW"/>
</dbReference>
<dbReference type="Pfam" id="PF00431">
    <property type="entry name" value="CUB"/>
    <property type="match status" value="1"/>
</dbReference>
<sequence>MSSPSPQVLAMALLLLLLAATSYVTALNLHGVGTPEGLGSGLNTRSMTSWDINLWPRKDRVPTVHYKFGDETVDHDAVLAGMATIEKDTCIRFKKVQSFLYFGSHLIIRNSERTCSLHVGRKWMNLFGQNLYLTKICAANPGTVLRQLVRAIGKNPEENRYDRTDHIHVMYRNIQTGHYINFIRWFYRTFGVPYDFYSILQSGPLASSRNGKTTLYAKDLQMQSLMAVERTQLSFMDRLLINTAYKCTEDWLEDCNEGSNPCQNMGYLNATCSCDCPDGTLGDTCQNKTMSYNDALLATLSPLTETLDVNATVSTTDYPTPQDAEVVFTKTFTSAGHTEINITFEGFNLSPRCADDSCCEEGLEVHLSNQRPPQGTWYCGNEIPTGTTLSANGTLILFYMKADSPGNTYKGFNANVTFV</sequence>
<feature type="signal peptide" evidence="10">
    <location>
        <begin position="1"/>
        <end position="26"/>
    </location>
</feature>
<accession>A0A6A7FV31</accession>
<dbReference type="SUPFAM" id="SSF49854">
    <property type="entry name" value="Spermadhesin, CUB domain"/>
    <property type="match status" value="1"/>
</dbReference>
<evidence type="ECO:0000256" key="4">
    <source>
        <dbReference type="ARBA" id="ARBA00022801"/>
    </source>
</evidence>
<organism evidence="13">
    <name type="scientific">Hirondellea gigas</name>
    <dbReference type="NCBI Taxonomy" id="1518452"/>
    <lineage>
        <taxon>Eukaryota</taxon>
        <taxon>Metazoa</taxon>
        <taxon>Ecdysozoa</taxon>
        <taxon>Arthropoda</taxon>
        <taxon>Crustacea</taxon>
        <taxon>Multicrustacea</taxon>
        <taxon>Malacostraca</taxon>
        <taxon>Eumalacostraca</taxon>
        <taxon>Peracarida</taxon>
        <taxon>Amphipoda</taxon>
        <taxon>Amphilochidea</taxon>
        <taxon>Lysianassida</taxon>
        <taxon>Lysianassidira</taxon>
        <taxon>Lysianassoidea</taxon>
        <taxon>Lysianassidae</taxon>
        <taxon>Hirondellea</taxon>
    </lineage>
</organism>
<keyword evidence="5 10" id="KW-0862">Zinc</keyword>